<comment type="caution">
    <text evidence="3">The sequence shown here is derived from an EMBL/GenBank/DDBJ whole genome shotgun (WGS) entry which is preliminary data.</text>
</comment>
<protein>
    <submittedName>
        <fullName evidence="3">D-alanyl-D-alanine carboxypeptidase-like protein</fullName>
    </submittedName>
</protein>
<sequence length="152" mass="16266">MHLRLLCAGLAAATTTAAFTLHHSAPADPTAGLTKEMSARVDDAMAAARAAGVPLHITSGWRSAAHQQRLLDEAIAKYGSERAATQWVLPPSESEHVAGRAVDVGPAAGYRWLQQHGEAYGLCRRYANEPWHFEPLVRRGGTCPPLESHPAA</sequence>
<dbReference type="GO" id="GO:0006508">
    <property type="term" value="P:proteolysis"/>
    <property type="evidence" value="ECO:0007669"/>
    <property type="project" value="InterPro"/>
</dbReference>
<dbReference type="Pfam" id="PF02557">
    <property type="entry name" value="VanY"/>
    <property type="match status" value="1"/>
</dbReference>
<keyword evidence="1" id="KW-0732">Signal</keyword>
<proteinExistence type="predicted"/>
<evidence type="ECO:0000256" key="1">
    <source>
        <dbReference type="SAM" id="SignalP"/>
    </source>
</evidence>
<feature type="chain" id="PRO_5039385311" evidence="1">
    <location>
        <begin position="18"/>
        <end position="152"/>
    </location>
</feature>
<dbReference type="GO" id="GO:0004180">
    <property type="term" value="F:carboxypeptidase activity"/>
    <property type="evidence" value="ECO:0007669"/>
    <property type="project" value="UniProtKB-KW"/>
</dbReference>
<dbReference type="Proteomes" id="UP000281955">
    <property type="component" value="Unassembled WGS sequence"/>
</dbReference>
<dbReference type="RefSeq" id="WP_121192111.1">
    <property type="nucleotide sequence ID" value="NZ_RBWV01000009.1"/>
</dbReference>
<dbReference type="PANTHER" id="PTHR34385:SF1">
    <property type="entry name" value="PEPTIDOGLYCAN L-ALANYL-D-GLUTAMATE ENDOPEPTIDASE CWLK"/>
    <property type="match status" value="1"/>
</dbReference>
<keyword evidence="3" id="KW-0121">Carboxypeptidase</keyword>
<dbReference type="InParanoid" id="A0A420XUC2"/>
<accession>A0A420XUC2</accession>
<dbReference type="InterPro" id="IPR052179">
    <property type="entry name" value="DD-CPase-like"/>
</dbReference>
<dbReference type="InterPro" id="IPR009045">
    <property type="entry name" value="Zn_M74/Hedgehog-like"/>
</dbReference>
<dbReference type="SUPFAM" id="SSF55166">
    <property type="entry name" value="Hedgehog/DD-peptidase"/>
    <property type="match status" value="1"/>
</dbReference>
<gene>
    <name evidence="3" type="ORF">CLV35_0860</name>
</gene>
<evidence type="ECO:0000313" key="4">
    <source>
        <dbReference type="Proteomes" id="UP000281955"/>
    </source>
</evidence>
<dbReference type="EMBL" id="RBWV01000009">
    <property type="protein sequence ID" value="RKS80428.1"/>
    <property type="molecule type" value="Genomic_DNA"/>
</dbReference>
<keyword evidence="3" id="KW-0645">Protease</keyword>
<dbReference type="InterPro" id="IPR003709">
    <property type="entry name" value="VanY-like_core_dom"/>
</dbReference>
<feature type="signal peptide" evidence="1">
    <location>
        <begin position="1"/>
        <end position="17"/>
    </location>
</feature>
<feature type="domain" description="D-alanyl-D-alanine carboxypeptidase-like core" evidence="2">
    <location>
        <begin position="33"/>
        <end position="133"/>
    </location>
</feature>
<dbReference type="PANTHER" id="PTHR34385">
    <property type="entry name" value="D-ALANYL-D-ALANINE CARBOXYPEPTIDASE"/>
    <property type="match status" value="1"/>
</dbReference>
<keyword evidence="3" id="KW-0378">Hydrolase</keyword>
<evidence type="ECO:0000259" key="2">
    <source>
        <dbReference type="Pfam" id="PF02557"/>
    </source>
</evidence>
<evidence type="ECO:0000313" key="3">
    <source>
        <dbReference type="EMBL" id="RKS80428.1"/>
    </source>
</evidence>
<dbReference type="CDD" id="cd14846">
    <property type="entry name" value="Peptidase_M15_like"/>
    <property type="match status" value="1"/>
</dbReference>
<organism evidence="3 4">
    <name type="scientific">Motilibacter peucedani</name>
    <dbReference type="NCBI Taxonomy" id="598650"/>
    <lineage>
        <taxon>Bacteria</taxon>
        <taxon>Bacillati</taxon>
        <taxon>Actinomycetota</taxon>
        <taxon>Actinomycetes</taxon>
        <taxon>Motilibacterales</taxon>
        <taxon>Motilibacteraceae</taxon>
        <taxon>Motilibacter</taxon>
    </lineage>
</organism>
<name>A0A420XUC2_9ACTN</name>
<dbReference type="AlphaFoldDB" id="A0A420XUC2"/>
<keyword evidence="4" id="KW-1185">Reference proteome</keyword>
<reference evidence="3 4" key="1">
    <citation type="submission" date="2018-10" db="EMBL/GenBank/DDBJ databases">
        <title>Genomic Encyclopedia of Archaeal and Bacterial Type Strains, Phase II (KMG-II): from individual species to whole genera.</title>
        <authorList>
            <person name="Goeker M."/>
        </authorList>
    </citation>
    <scope>NUCLEOTIDE SEQUENCE [LARGE SCALE GENOMIC DNA]</scope>
    <source>
        <strain evidence="3 4">RP-AC37</strain>
    </source>
</reference>
<dbReference type="Gene3D" id="3.30.1380.10">
    <property type="match status" value="1"/>
</dbReference>
<dbReference type="OrthoDB" id="3293184at2"/>